<comment type="similarity">
    <text evidence="1">Belongs to the TolB family.</text>
</comment>
<protein>
    <recommendedName>
        <fullName evidence="5">WD40-like Beta Propeller Repeat</fullName>
    </recommendedName>
</protein>
<dbReference type="Pfam" id="PF07676">
    <property type="entry name" value="PD40"/>
    <property type="match status" value="1"/>
</dbReference>
<evidence type="ECO:0000313" key="4">
    <source>
        <dbReference type="Proteomes" id="UP001164803"/>
    </source>
</evidence>
<dbReference type="PANTHER" id="PTHR36842">
    <property type="entry name" value="PROTEIN TOLB HOMOLOG"/>
    <property type="match status" value="1"/>
</dbReference>
<name>A0ABY6Z4F5_9BACL</name>
<dbReference type="Proteomes" id="UP001164803">
    <property type="component" value="Chromosome"/>
</dbReference>
<dbReference type="InterPro" id="IPR011042">
    <property type="entry name" value="6-blade_b-propeller_TolB-like"/>
</dbReference>
<gene>
    <name evidence="3" type="ORF">NZD86_03045</name>
</gene>
<evidence type="ECO:0000256" key="2">
    <source>
        <dbReference type="SAM" id="SignalP"/>
    </source>
</evidence>
<sequence length="228" mass="25345">MRTRLLMLGSLFGLFCSLPVITANASTDTMLQAAFIRNGDLWVKINGTERQITREKSVSSPRWSYDGKWIAYFVTADSEFNDKNTLRVRNVKTNQDTIVAVFQNHTCENIAWSPKSDVLAFQNGTILNDIAMNNIREQGFRNVSLGVAQFAWLPDGNGFLVSSSAQLLPDGWTRARLYAISLSPGKSLINTATPFYDLPKEVDVSGTKVLVIGTSTFKWSPIKNGLRS</sequence>
<dbReference type="SUPFAM" id="SSF69304">
    <property type="entry name" value="Tricorn protease N-terminal domain"/>
    <property type="match status" value="1"/>
</dbReference>
<proteinExistence type="inferred from homology"/>
<keyword evidence="2" id="KW-0732">Signal</keyword>
<evidence type="ECO:0008006" key="5">
    <source>
        <dbReference type="Google" id="ProtNLM"/>
    </source>
</evidence>
<dbReference type="PANTHER" id="PTHR36842:SF1">
    <property type="entry name" value="PROTEIN TOLB"/>
    <property type="match status" value="1"/>
</dbReference>
<accession>A0ABY6Z4F5</accession>
<dbReference type="Gene3D" id="2.120.10.30">
    <property type="entry name" value="TolB, C-terminal domain"/>
    <property type="match status" value="1"/>
</dbReference>
<evidence type="ECO:0000256" key="1">
    <source>
        <dbReference type="ARBA" id="ARBA00009820"/>
    </source>
</evidence>
<evidence type="ECO:0000313" key="3">
    <source>
        <dbReference type="EMBL" id="WAH37528.1"/>
    </source>
</evidence>
<dbReference type="RefSeq" id="WP_268045023.1">
    <property type="nucleotide sequence ID" value="NZ_CP104064.1"/>
</dbReference>
<keyword evidence="4" id="KW-1185">Reference proteome</keyword>
<feature type="signal peptide" evidence="2">
    <location>
        <begin position="1"/>
        <end position="25"/>
    </location>
</feature>
<feature type="chain" id="PRO_5046683222" description="WD40-like Beta Propeller Repeat" evidence="2">
    <location>
        <begin position="26"/>
        <end position="228"/>
    </location>
</feature>
<organism evidence="3 4">
    <name type="scientific">Alicyclobacillus dauci</name>
    <dbReference type="NCBI Taxonomy" id="1475485"/>
    <lineage>
        <taxon>Bacteria</taxon>
        <taxon>Bacillati</taxon>
        <taxon>Bacillota</taxon>
        <taxon>Bacilli</taxon>
        <taxon>Bacillales</taxon>
        <taxon>Alicyclobacillaceae</taxon>
        <taxon>Alicyclobacillus</taxon>
    </lineage>
</organism>
<dbReference type="EMBL" id="CP104064">
    <property type="protein sequence ID" value="WAH37528.1"/>
    <property type="molecule type" value="Genomic_DNA"/>
</dbReference>
<dbReference type="InterPro" id="IPR011659">
    <property type="entry name" value="WD40"/>
</dbReference>
<reference evidence="3" key="1">
    <citation type="submission" date="2022-08" db="EMBL/GenBank/DDBJ databases">
        <title>Alicyclobacillus dauci DSM2870, complete genome.</title>
        <authorList>
            <person name="Wang Q."/>
            <person name="Cai R."/>
            <person name="Wang Z."/>
        </authorList>
    </citation>
    <scope>NUCLEOTIDE SEQUENCE</scope>
    <source>
        <strain evidence="3">DSM 28700</strain>
    </source>
</reference>